<dbReference type="EMBL" id="FWWY01000001">
    <property type="protein sequence ID" value="SMC03385.1"/>
    <property type="molecule type" value="Genomic_DNA"/>
</dbReference>
<dbReference type="STRING" id="28034.BFX07_03650"/>
<sequence length="169" mass="17699">MPNLTGAKFLSLCTVAVGAIYAAGYVYTEPLAQANPLSAKAPISTSKSSRPGLSATSVSSHSTSSTKGPSSMSPSTPSSAPVYKDGTYTGSGANPYGTLSVAVEIVHGRIARVQITQYNMHYPESIIDPILPKEVISMQTWRIYVVTGATASTYNFAEAVYNALQKAKG</sequence>
<proteinExistence type="predicted"/>
<evidence type="ECO:0000313" key="3">
    <source>
        <dbReference type="Proteomes" id="UP000192660"/>
    </source>
</evidence>
<name>A0A1W1WAW0_SULTA</name>
<protein>
    <submittedName>
        <fullName evidence="2">Uncharacterized protein, contains FMN-binding domain</fullName>
    </submittedName>
</protein>
<accession>A0A1W1WAW0</accession>
<dbReference type="AlphaFoldDB" id="A0A1W1WAW0"/>
<dbReference type="Proteomes" id="UP000192660">
    <property type="component" value="Unassembled WGS sequence"/>
</dbReference>
<dbReference type="RefSeq" id="WP_020372958.1">
    <property type="nucleotide sequence ID" value="NZ_FWWY01000001.1"/>
</dbReference>
<dbReference type="OrthoDB" id="1947361at2"/>
<dbReference type="Gene3D" id="3.90.1010.20">
    <property type="match status" value="1"/>
</dbReference>
<keyword evidence="3" id="KW-1185">Reference proteome</keyword>
<evidence type="ECO:0000256" key="1">
    <source>
        <dbReference type="SAM" id="MobiDB-lite"/>
    </source>
</evidence>
<reference evidence="3" key="1">
    <citation type="submission" date="2017-04" db="EMBL/GenBank/DDBJ databases">
        <authorList>
            <person name="Varghese N."/>
            <person name="Submissions S."/>
        </authorList>
    </citation>
    <scope>NUCLEOTIDE SEQUENCE [LARGE SCALE GENOMIC DNA]</scope>
    <source>
        <strain evidence="3">DSM 9293</strain>
    </source>
</reference>
<feature type="region of interest" description="Disordered" evidence="1">
    <location>
        <begin position="41"/>
        <end position="84"/>
    </location>
</feature>
<gene>
    <name evidence="2" type="ORF">SAMN00768000_1058</name>
</gene>
<evidence type="ECO:0000313" key="2">
    <source>
        <dbReference type="EMBL" id="SMC03385.1"/>
    </source>
</evidence>
<feature type="compositionally biased region" description="Low complexity" evidence="1">
    <location>
        <begin position="54"/>
        <end position="81"/>
    </location>
</feature>
<organism evidence="2 3">
    <name type="scientific">Sulfobacillus thermosulfidooxidans (strain DSM 9293 / VKM B-1269 / AT-1)</name>
    <dbReference type="NCBI Taxonomy" id="929705"/>
    <lineage>
        <taxon>Bacteria</taxon>
        <taxon>Bacillati</taxon>
        <taxon>Bacillota</taxon>
        <taxon>Clostridia</taxon>
        <taxon>Eubacteriales</taxon>
        <taxon>Clostridiales Family XVII. Incertae Sedis</taxon>
        <taxon>Sulfobacillus</taxon>
    </lineage>
</organism>